<organism evidence="1 2">
    <name type="scientific">Phrynocephalus forsythii</name>
    <dbReference type="NCBI Taxonomy" id="171643"/>
    <lineage>
        <taxon>Eukaryota</taxon>
        <taxon>Metazoa</taxon>
        <taxon>Chordata</taxon>
        <taxon>Craniata</taxon>
        <taxon>Vertebrata</taxon>
        <taxon>Euteleostomi</taxon>
        <taxon>Lepidosauria</taxon>
        <taxon>Squamata</taxon>
        <taxon>Bifurcata</taxon>
        <taxon>Unidentata</taxon>
        <taxon>Episquamata</taxon>
        <taxon>Toxicofera</taxon>
        <taxon>Iguania</taxon>
        <taxon>Acrodonta</taxon>
        <taxon>Agamidae</taxon>
        <taxon>Agaminae</taxon>
        <taxon>Phrynocephalus</taxon>
    </lineage>
</organism>
<dbReference type="Proteomes" id="UP001142489">
    <property type="component" value="Unassembled WGS sequence"/>
</dbReference>
<proteinExistence type="predicted"/>
<keyword evidence="2" id="KW-1185">Reference proteome</keyword>
<protein>
    <submittedName>
        <fullName evidence="1">Uncharacterized protein</fullName>
    </submittedName>
</protein>
<accession>A0A9Q0XNV5</accession>
<comment type="caution">
    <text evidence="1">The sequence shown here is derived from an EMBL/GenBank/DDBJ whole genome shotgun (WGS) entry which is preliminary data.</text>
</comment>
<evidence type="ECO:0000313" key="2">
    <source>
        <dbReference type="Proteomes" id="UP001142489"/>
    </source>
</evidence>
<dbReference type="EMBL" id="JAPFRF010000011">
    <property type="protein sequence ID" value="KAJ7317712.1"/>
    <property type="molecule type" value="Genomic_DNA"/>
</dbReference>
<name>A0A9Q0XNV5_9SAUR</name>
<sequence length="98" mass="10925">MGSCIKIEEMNAHSTEEPPKVLCAGERRGVTMSFSKGEVANLQICRSLNASSRKGAVCLYGRRTWKITRQNLCSKQAEWMGMAALRKKMADHVLPPWG</sequence>
<evidence type="ECO:0000313" key="1">
    <source>
        <dbReference type="EMBL" id="KAJ7317712.1"/>
    </source>
</evidence>
<gene>
    <name evidence="1" type="ORF">JRQ81_003874</name>
</gene>
<reference evidence="1" key="1">
    <citation type="journal article" date="2023" name="DNA Res.">
        <title>Chromosome-level genome assembly of Phrynocephalus forsythii using third-generation DNA sequencing and Hi-C analysis.</title>
        <authorList>
            <person name="Qi Y."/>
            <person name="Zhao W."/>
            <person name="Zhao Y."/>
            <person name="Niu C."/>
            <person name="Cao S."/>
            <person name="Zhang Y."/>
        </authorList>
    </citation>
    <scope>NUCLEOTIDE SEQUENCE</scope>
    <source>
        <tissue evidence="1">Muscle</tissue>
    </source>
</reference>
<dbReference type="AlphaFoldDB" id="A0A9Q0XNV5"/>